<evidence type="ECO:0000256" key="1">
    <source>
        <dbReference type="SAM" id="Phobius"/>
    </source>
</evidence>
<keyword evidence="1" id="KW-0812">Transmembrane</keyword>
<feature type="transmembrane region" description="Helical" evidence="1">
    <location>
        <begin position="12"/>
        <end position="33"/>
    </location>
</feature>
<keyword evidence="1" id="KW-1133">Transmembrane helix</keyword>
<proteinExistence type="predicted"/>
<dbReference type="OrthoDB" id="129627at2"/>
<name>A0A3E1NCZ5_9BACT</name>
<dbReference type="Proteomes" id="UP000261284">
    <property type="component" value="Unassembled WGS sequence"/>
</dbReference>
<feature type="transmembrane region" description="Helical" evidence="1">
    <location>
        <begin position="63"/>
        <end position="81"/>
    </location>
</feature>
<comment type="caution">
    <text evidence="3">The sequence shown here is derived from an EMBL/GenBank/DDBJ whole genome shotgun (WGS) entry which is preliminary data.</text>
</comment>
<dbReference type="Pfam" id="PF22570">
    <property type="entry name" value="LiaF-TM"/>
    <property type="match status" value="1"/>
</dbReference>
<reference evidence="3 4" key="1">
    <citation type="submission" date="2018-08" db="EMBL/GenBank/DDBJ databases">
        <title>Chitinophagaceae sp. K23C18032701, a novel bacterium isolated from forest soil.</title>
        <authorList>
            <person name="Wang C."/>
        </authorList>
    </citation>
    <scope>NUCLEOTIDE SEQUENCE [LARGE SCALE GENOMIC DNA]</scope>
    <source>
        <strain evidence="3 4">K23C18032701</strain>
    </source>
</reference>
<keyword evidence="4" id="KW-1185">Reference proteome</keyword>
<feature type="transmembrane region" description="Helical" evidence="1">
    <location>
        <begin position="87"/>
        <end position="104"/>
    </location>
</feature>
<dbReference type="AlphaFoldDB" id="A0A3E1NCZ5"/>
<dbReference type="EMBL" id="QTJU01000014">
    <property type="protein sequence ID" value="RFM25810.1"/>
    <property type="molecule type" value="Genomic_DNA"/>
</dbReference>
<evidence type="ECO:0000313" key="3">
    <source>
        <dbReference type="EMBL" id="RFM25810.1"/>
    </source>
</evidence>
<feature type="transmembrane region" description="Helical" evidence="1">
    <location>
        <begin position="39"/>
        <end position="56"/>
    </location>
</feature>
<accession>A0A3E1NCZ5</accession>
<gene>
    <name evidence="3" type="ORF">DXN05_22885</name>
</gene>
<dbReference type="RefSeq" id="WP_116849639.1">
    <property type="nucleotide sequence ID" value="NZ_QTJU01000014.1"/>
</dbReference>
<evidence type="ECO:0000313" key="4">
    <source>
        <dbReference type="Proteomes" id="UP000261284"/>
    </source>
</evidence>
<organism evidence="3 4">
    <name type="scientific">Deminuibacter soli</name>
    <dbReference type="NCBI Taxonomy" id="2291815"/>
    <lineage>
        <taxon>Bacteria</taxon>
        <taxon>Pseudomonadati</taxon>
        <taxon>Bacteroidota</taxon>
        <taxon>Chitinophagia</taxon>
        <taxon>Chitinophagales</taxon>
        <taxon>Chitinophagaceae</taxon>
        <taxon>Deminuibacter</taxon>
    </lineage>
</organism>
<dbReference type="PANTHER" id="PTHR40763">
    <property type="entry name" value="MEMBRANE PROTEIN-RELATED"/>
    <property type="match status" value="1"/>
</dbReference>
<protein>
    <recommendedName>
        <fullName evidence="2">LiaF transmembrane domain-containing protein</fullName>
    </recommendedName>
</protein>
<dbReference type="InterPro" id="IPR054331">
    <property type="entry name" value="LiaF_TM"/>
</dbReference>
<feature type="domain" description="LiaF transmembrane" evidence="2">
    <location>
        <begin position="15"/>
        <end position="110"/>
    </location>
</feature>
<keyword evidence="1" id="KW-0472">Membrane</keyword>
<sequence>MEQGTRYKKQHNHIWTGLLMVLIGILLLARTMGAPLPEWLFTVNTGLIALGVLIGFKSHFRSPAGLILMLIGCFLSLDDWFPGSNFKQYSTPAIVILIGLAFIFRPKRRWKDEDDWKRNYRDSRRRHRDFFEENPPAPVNTATGATEQMAGEYLDSVVVFGGIEKKIVSKNFQGGEITCFMGGSEIDFSQADIQSPVILEVTQVFGGTKIIVPPHWNIKSEIVAVFAGMEDKRPANGLALDPAKTIILRGTSVFGGIEVNSFT</sequence>
<evidence type="ECO:0000259" key="2">
    <source>
        <dbReference type="Pfam" id="PF22570"/>
    </source>
</evidence>
<dbReference type="PANTHER" id="PTHR40763:SF5">
    <property type="entry name" value="MEMBRANE PROTEIN"/>
    <property type="match status" value="1"/>
</dbReference>